<dbReference type="AlphaFoldDB" id="A0AAW0HJN3"/>
<evidence type="ECO:0000256" key="2">
    <source>
        <dbReference type="ARBA" id="ARBA00022692"/>
    </source>
</evidence>
<keyword evidence="6" id="KW-0012">Acyltransferase</keyword>
<evidence type="ECO:0000256" key="3">
    <source>
        <dbReference type="ARBA" id="ARBA00022989"/>
    </source>
</evidence>
<evidence type="ECO:0000256" key="6">
    <source>
        <dbReference type="ARBA" id="ARBA00023315"/>
    </source>
</evidence>
<gene>
    <name evidence="7" type="ORF">U0070_001174</name>
</gene>
<proteinExistence type="predicted"/>
<sequence length="177" mass="19453">MQDVWTPPTGHEGVLAYSKFSGSQPCTIVEVEFLPVYQPRPQESKDPTLYANNVQRVMAQALGIPVTECEFVGSLPVIVVDQLKAALKPQLWELEKTVGGAFSYFQQDAKGLVDFQNVALALAALDGGRTLEELIHLAFELFAEEQAEGPGRLLYRDCFSTILIAGFTLPCCHDFAC</sequence>
<accession>A0AAW0HJN3</accession>
<dbReference type="EMBL" id="JBBHLL010000506">
    <property type="protein sequence ID" value="KAK7801387.1"/>
    <property type="molecule type" value="Genomic_DNA"/>
</dbReference>
<comment type="caution">
    <text evidence="7">The sequence shown here is derived from an EMBL/GenBank/DDBJ whole genome shotgun (WGS) entry which is preliminary data.</text>
</comment>
<reference evidence="7 8" key="1">
    <citation type="journal article" date="2023" name="bioRxiv">
        <title>Conserved and derived expression patterns and positive selection on dental genes reveal complex evolutionary context of ever-growing rodent molars.</title>
        <authorList>
            <person name="Calamari Z.T."/>
            <person name="Song A."/>
            <person name="Cohen E."/>
            <person name="Akter M."/>
            <person name="Roy R.D."/>
            <person name="Hallikas O."/>
            <person name="Christensen M.M."/>
            <person name="Li P."/>
            <person name="Marangoni P."/>
            <person name="Jernvall J."/>
            <person name="Klein O.D."/>
        </authorList>
    </citation>
    <scope>NUCLEOTIDE SEQUENCE [LARGE SCALE GENOMIC DNA]</scope>
    <source>
        <strain evidence="7">V071</strain>
    </source>
</reference>
<evidence type="ECO:0000313" key="7">
    <source>
        <dbReference type="EMBL" id="KAK7801387.1"/>
    </source>
</evidence>
<keyword evidence="3" id="KW-1133">Transmembrane helix</keyword>
<organism evidence="7 8">
    <name type="scientific">Myodes glareolus</name>
    <name type="common">Bank vole</name>
    <name type="synonym">Clethrionomys glareolus</name>
    <dbReference type="NCBI Taxonomy" id="447135"/>
    <lineage>
        <taxon>Eukaryota</taxon>
        <taxon>Metazoa</taxon>
        <taxon>Chordata</taxon>
        <taxon>Craniata</taxon>
        <taxon>Vertebrata</taxon>
        <taxon>Euteleostomi</taxon>
        <taxon>Mammalia</taxon>
        <taxon>Eutheria</taxon>
        <taxon>Euarchontoglires</taxon>
        <taxon>Glires</taxon>
        <taxon>Rodentia</taxon>
        <taxon>Myomorpha</taxon>
        <taxon>Muroidea</taxon>
        <taxon>Cricetidae</taxon>
        <taxon>Arvicolinae</taxon>
        <taxon>Myodes</taxon>
    </lineage>
</organism>
<keyword evidence="8" id="KW-1185">Reference proteome</keyword>
<dbReference type="GO" id="GO:0036151">
    <property type="term" value="P:phosphatidylcholine acyl-chain remodeling"/>
    <property type="evidence" value="ECO:0007669"/>
    <property type="project" value="TreeGrafter"/>
</dbReference>
<protein>
    <submittedName>
        <fullName evidence="7">Uncharacterized protein</fullName>
    </submittedName>
</protein>
<dbReference type="GO" id="GO:0042171">
    <property type="term" value="F:lysophosphatidic acid acyltransferase activity"/>
    <property type="evidence" value="ECO:0007669"/>
    <property type="project" value="TreeGrafter"/>
</dbReference>
<keyword evidence="5" id="KW-0472">Membrane</keyword>
<keyword evidence="4" id="KW-0443">Lipid metabolism</keyword>
<dbReference type="GO" id="GO:0005783">
    <property type="term" value="C:endoplasmic reticulum"/>
    <property type="evidence" value="ECO:0007669"/>
    <property type="project" value="TreeGrafter"/>
</dbReference>
<keyword evidence="1" id="KW-0808">Transferase</keyword>
<dbReference type="Proteomes" id="UP001488838">
    <property type="component" value="Unassembled WGS sequence"/>
</dbReference>
<dbReference type="GO" id="GO:0047184">
    <property type="term" value="F:1-acylglycerophosphocholine O-acyltransferase activity"/>
    <property type="evidence" value="ECO:0007669"/>
    <property type="project" value="TreeGrafter"/>
</dbReference>
<evidence type="ECO:0000256" key="4">
    <source>
        <dbReference type="ARBA" id="ARBA00023098"/>
    </source>
</evidence>
<evidence type="ECO:0000256" key="5">
    <source>
        <dbReference type="ARBA" id="ARBA00023136"/>
    </source>
</evidence>
<dbReference type="PANTHER" id="PTHR23063">
    <property type="entry name" value="PHOSPHOLIPID ACYLTRANSFERASE"/>
    <property type="match status" value="1"/>
</dbReference>
<dbReference type="PANTHER" id="PTHR23063:SF7">
    <property type="entry name" value="LYSOPHOSPHOLIPID ACYLTRANSFERASE LPCAT4"/>
    <property type="match status" value="1"/>
</dbReference>
<keyword evidence="2" id="KW-0812">Transmembrane</keyword>
<evidence type="ECO:0000256" key="1">
    <source>
        <dbReference type="ARBA" id="ARBA00022679"/>
    </source>
</evidence>
<evidence type="ECO:0000313" key="8">
    <source>
        <dbReference type="Proteomes" id="UP001488838"/>
    </source>
</evidence>
<name>A0AAW0HJN3_MYOGA</name>